<keyword evidence="2" id="KW-1185">Reference proteome</keyword>
<proteinExistence type="predicted"/>
<comment type="caution">
    <text evidence="1">The sequence shown here is derived from an EMBL/GenBank/DDBJ whole genome shotgun (WGS) entry which is preliminary data.</text>
</comment>
<protein>
    <submittedName>
        <fullName evidence="1">Uncharacterized protein</fullName>
    </submittedName>
</protein>
<gene>
    <name evidence="1" type="ORF">ACFOHH_24380</name>
</gene>
<name>A0ABV7DMK3_9HYPH</name>
<accession>A0ABV7DMK3</accession>
<sequence length="117" mass="13872">MVPQVRISDVAIWFNHIESPELQARLRKLRDGEYINLEADGVVGRWIRMNTGKDGRPTEAIRPDGSMKDVWRQWYKTRRGEKIQLREARLADDYLKNIAPLFPEWESDEDEEAFRDL</sequence>
<dbReference type="EMBL" id="JBHRSP010000053">
    <property type="protein sequence ID" value="MFC3076272.1"/>
    <property type="molecule type" value="Genomic_DNA"/>
</dbReference>
<organism evidence="1 2">
    <name type="scientific">Shinella pollutisoli</name>
    <dbReference type="NCBI Taxonomy" id="2250594"/>
    <lineage>
        <taxon>Bacteria</taxon>
        <taxon>Pseudomonadati</taxon>
        <taxon>Pseudomonadota</taxon>
        <taxon>Alphaproteobacteria</taxon>
        <taxon>Hyphomicrobiales</taxon>
        <taxon>Rhizobiaceae</taxon>
        <taxon>Shinella</taxon>
    </lineage>
</organism>
<evidence type="ECO:0000313" key="2">
    <source>
        <dbReference type="Proteomes" id="UP001595377"/>
    </source>
</evidence>
<reference evidence="2" key="1">
    <citation type="journal article" date="2019" name="Int. J. Syst. Evol. Microbiol.">
        <title>The Global Catalogue of Microorganisms (GCM) 10K type strain sequencing project: providing services to taxonomists for standard genome sequencing and annotation.</title>
        <authorList>
            <consortium name="The Broad Institute Genomics Platform"/>
            <consortium name="The Broad Institute Genome Sequencing Center for Infectious Disease"/>
            <person name="Wu L."/>
            <person name="Ma J."/>
        </authorList>
    </citation>
    <scope>NUCLEOTIDE SEQUENCE [LARGE SCALE GENOMIC DNA]</scope>
    <source>
        <strain evidence="2">KCTC 52677</strain>
    </source>
</reference>
<dbReference type="RefSeq" id="WP_257316587.1">
    <property type="nucleotide sequence ID" value="NZ_JANFDG010000021.1"/>
</dbReference>
<dbReference type="Proteomes" id="UP001595377">
    <property type="component" value="Unassembled WGS sequence"/>
</dbReference>
<evidence type="ECO:0000313" key="1">
    <source>
        <dbReference type="EMBL" id="MFC3076272.1"/>
    </source>
</evidence>